<name>A0ABV2GAB8_9BACL</name>
<sequence length="81" mass="8930">MSLRNAKVSRGLLIWVRLAVPGALIVADNAKRWTATLHEFTHPVNALTHGVYDSTHLVNALTHSLNDSTHPGQHLDCVQEL</sequence>
<evidence type="ECO:0000313" key="2">
    <source>
        <dbReference type="Proteomes" id="UP001549099"/>
    </source>
</evidence>
<organism evidence="1 2">
    <name type="scientific">Bhargavaea ullalensis</name>
    <dbReference type="NCBI Taxonomy" id="1265685"/>
    <lineage>
        <taxon>Bacteria</taxon>
        <taxon>Bacillati</taxon>
        <taxon>Bacillota</taxon>
        <taxon>Bacilli</taxon>
        <taxon>Bacillales</taxon>
        <taxon>Caryophanaceae</taxon>
        <taxon>Bhargavaea</taxon>
    </lineage>
</organism>
<proteinExistence type="predicted"/>
<dbReference type="RefSeq" id="WP_354196203.1">
    <property type="nucleotide sequence ID" value="NZ_JBEPLW010000005.1"/>
</dbReference>
<protein>
    <submittedName>
        <fullName evidence="1">Membrane protein</fullName>
    </submittedName>
</protein>
<reference evidence="1 2" key="1">
    <citation type="submission" date="2024-06" db="EMBL/GenBank/DDBJ databases">
        <title>Genomic Encyclopedia of Type Strains, Phase IV (KMG-IV): sequencing the most valuable type-strain genomes for metagenomic binning, comparative biology and taxonomic classification.</title>
        <authorList>
            <person name="Goeker M."/>
        </authorList>
    </citation>
    <scope>NUCLEOTIDE SEQUENCE [LARGE SCALE GENOMIC DNA]</scope>
    <source>
        <strain evidence="1 2">DSM 26128</strain>
    </source>
</reference>
<dbReference type="EMBL" id="JBEPLW010000005">
    <property type="protein sequence ID" value="MET3575234.1"/>
    <property type="molecule type" value="Genomic_DNA"/>
</dbReference>
<accession>A0ABV2GAB8</accession>
<comment type="caution">
    <text evidence="1">The sequence shown here is derived from an EMBL/GenBank/DDBJ whole genome shotgun (WGS) entry which is preliminary data.</text>
</comment>
<evidence type="ECO:0000313" key="1">
    <source>
        <dbReference type="EMBL" id="MET3575234.1"/>
    </source>
</evidence>
<dbReference type="Proteomes" id="UP001549099">
    <property type="component" value="Unassembled WGS sequence"/>
</dbReference>
<gene>
    <name evidence="1" type="ORF">ABID49_001119</name>
</gene>
<keyword evidence="2" id="KW-1185">Reference proteome</keyword>